<dbReference type="Proteomes" id="UP000095287">
    <property type="component" value="Unplaced"/>
</dbReference>
<evidence type="ECO:0000313" key="2">
    <source>
        <dbReference type="WBParaSite" id="L893_g2595.t1"/>
    </source>
</evidence>
<keyword evidence="1" id="KW-1185">Reference proteome</keyword>
<sequence>MKEISIDVRVSTSETPLYWYHIWNPLILRFQQLSLDDLRRIRYARVSIDIVRCNQGTKPCNMNALFTHVSARHVERLEMQSVHRVDSLFQNFFPLSVNTIIIRDCIFAADSAFPEWFRRTLRANSLQELRVQRITVEGRSEDVDEDIIHLSLMHGKNFVH</sequence>
<name>A0A1I7ZF97_9BILA</name>
<accession>A0A1I7ZF97</accession>
<evidence type="ECO:0000313" key="1">
    <source>
        <dbReference type="Proteomes" id="UP000095287"/>
    </source>
</evidence>
<organism evidence="1 2">
    <name type="scientific">Steinernema glaseri</name>
    <dbReference type="NCBI Taxonomy" id="37863"/>
    <lineage>
        <taxon>Eukaryota</taxon>
        <taxon>Metazoa</taxon>
        <taxon>Ecdysozoa</taxon>
        <taxon>Nematoda</taxon>
        <taxon>Chromadorea</taxon>
        <taxon>Rhabditida</taxon>
        <taxon>Tylenchina</taxon>
        <taxon>Panagrolaimomorpha</taxon>
        <taxon>Strongyloidoidea</taxon>
        <taxon>Steinernematidae</taxon>
        <taxon>Steinernema</taxon>
    </lineage>
</organism>
<dbReference type="AlphaFoldDB" id="A0A1I7ZF97"/>
<reference evidence="2" key="1">
    <citation type="submission" date="2016-11" db="UniProtKB">
        <authorList>
            <consortium name="WormBaseParasite"/>
        </authorList>
    </citation>
    <scope>IDENTIFICATION</scope>
</reference>
<protein>
    <submittedName>
        <fullName evidence="2">FBA_2 domain-containing protein</fullName>
    </submittedName>
</protein>
<dbReference type="WBParaSite" id="L893_g2595.t1">
    <property type="protein sequence ID" value="L893_g2595.t1"/>
    <property type="gene ID" value="L893_g2595"/>
</dbReference>
<proteinExistence type="predicted"/>